<evidence type="ECO:0000259" key="2">
    <source>
        <dbReference type="Pfam" id="PF07287"/>
    </source>
</evidence>
<dbReference type="InterPro" id="IPR010839">
    <property type="entry name" value="AtuA_N"/>
</dbReference>
<evidence type="ECO:0000313" key="5">
    <source>
        <dbReference type="Proteomes" id="UP000799772"/>
    </source>
</evidence>
<gene>
    <name evidence="4" type="ORF">NA57DRAFT_80908</name>
</gene>
<keyword evidence="5" id="KW-1185">Reference proteome</keyword>
<proteinExistence type="predicted"/>
<reference evidence="4" key="1">
    <citation type="journal article" date="2020" name="Stud. Mycol.">
        <title>101 Dothideomycetes genomes: a test case for predicting lifestyles and emergence of pathogens.</title>
        <authorList>
            <person name="Haridas S."/>
            <person name="Albert R."/>
            <person name="Binder M."/>
            <person name="Bloem J."/>
            <person name="Labutti K."/>
            <person name="Salamov A."/>
            <person name="Andreopoulos B."/>
            <person name="Baker S."/>
            <person name="Barry K."/>
            <person name="Bills G."/>
            <person name="Bluhm B."/>
            <person name="Cannon C."/>
            <person name="Castanera R."/>
            <person name="Culley D."/>
            <person name="Daum C."/>
            <person name="Ezra D."/>
            <person name="Gonzalez J."/>
            <person name="Henrissat B."/>
            <person name="Kuo A."/>
            <person name="Liang C."/>
            <person name="Lipzen A."/>
            <person name="Lutzoni F."/>
            <person name="Magnuson J."/>
            <person name="Mondo S."/>
            <person name="Nolan M."/>
            <person name="Ohm R."/>
            <person name="Pangilinan J."/>
            <person name="Park H.-J."/>
            <person name="Ramirez L."/>
            <person name="Alfaro M."/>
            <person name="Sun H."/>
            <person name="Tritt A."/>
            <person name="Yoshinaga Y."/>
            <person name="Zwiers L.-H."/>
            <person name="Turgeon B."/>
            <person name="Goodwin S."/>
            <person name="Spatafora J."/>
            <person name="Crous P."/>
            <person name="Grigoriev I."/>
        </authorList>
    </citation>
    <scope>NUCLEOTIDE SEQUENCE</scope>
    <source>
        <strain evidence="4">CBS 133067</strain>
    </source>
</reference>
<dbReference type="Proteomes" id="UP000799772">
    <property type="component" value="Unassembled WGS sequence"/>
</dbReference>
<dbReference type="AlphaFoldDB" id="A0A9P4I2Q8"/>
<dbReference type="OrthoDB" id="10265871at2759"/>
<dbReference type="Pfam" id="PF07287">
    <property type="entry name" value="AtuA"/>
    <property type="match status" value="1"/>
</dbReference>
<sequence length="638" mass="69696">MAMTSTNGATSTVANGHTNGSHKPPIRIAGASGGFSDRQRAISSLAKLDIEVIVGDWLSECTMSLHGAEKAANDELRAEGKLTSEPAGLYDPTFMENLSPALDDIARKGIKVAVNAGASDTARLASVVEEEVNRRGLGLKVAYVEGDEVTETVKSMMKEGEEFRSLMTGKPLKEWGYTPLSAQCYLGGAGIAEALRSGADIVICGRVSDAAPAVGAGMWWHGWDREKDFNQIAGALVCGHLVECAAYVCGGYYSGFKSLMEGCENLGYPIAELAADGTCTITKEPNTGGEVSVGTVSSQILYEIQGPLYFGSDVTAVLEGIVMTQEGKDRVKVAGVKGLPPPVTTKVGLTAFGGYQAEFSVYICGLDLEAKAEWIERQIRYSAGDAVKELTCFKFQLVGYSPENPRNQEIATAVLRIFVQTKNKDLVSKSTLDVPGLNRWAMDNGLQGCPGWTLSNDQRLSEGKVYYEYDVTLIPQSRVEHRVALPWINKTLDIPPAKELREYPRDQASYETKDPVDLNSFGPTTRGPMGWIVGGRSGDKAADANVGFYVRHDDEWDWLRSILTIPKIKDLLDQEYKGRKVERFEIPGIRAVHFLLREHLDRGFNSTSTLDTLGKNVCEYLRAKYVDIPNKFLHRGKF</sequence>
<dbReference type="Pfam" id="PF23544">
    <property type="entry name" value="AtuA_ferredoxin"/>
    <property type="match status" value="1"/>
</dbReference>
<comment type="caution">
    <text evidence="4">The sequence shown here is derived from an EMBL/GenBank/DDBJ whole genome shotgun (WGS) entry which is preliminary data.</text>
</comment>
<accession>A0A9P4I2Q8</accession>
<evidence type="ECO:0000313" key="4">
    <source>
        <dbReference type="EMBL" id="KAF2093905.1"/>
    </source>
</evidence>
<evidence type="ECO:0000259" key="3">
    <source>
        <dbReference type="Pfam" id="PF23544"/>
    </source>
</evidence>
<feature type="compositionally biased region" description="Polar residues" evidence="1">
    <location>
        <begin position="1"/>
        <end position="21"/>
    </location>
</feature>
<dbReference type="EMBL" id="ML978136">
    <property type="protein sequence ID" value="KAF2093905.1"/>
    <property type="molecule type" value="Genomic_DNA"/>
</dbReference>
<dbReference type="InterPro" id="IPR056362">
    <property type="entry name" value="AtuA-like_ferredoxin_dom"/>
</dbReference>
<name>A0A9P4I2Q8_9PEZI</name>
<evidence type="ECO:0000256" key="1">
    <source>
        <dbReference type="SAM" id="MobiDB-lite"/>
    </source>
</evidence>
<organism evidence="4 5">
    <name type="scientific">Rhizodiscina lignyota</name>
    <dbReference type="NCBI Taxonomy" id="1504668"/>
    <lineage>
        <taxon>Eukaryota</taxon>
        <taxon>Fungi</taxon>
        <taxon>Dikarya</taxon>
        <taxon>Ascomycota</taxon>
        <taxon>Pezizomycotina</taxon>
        <taxon>Dothideomycetes</taxon>
        <taxon>Pleosporomycetidae</taxon>
        <taxon>Aulographales</taxon>
        <taxon>Rhizodiscinaceae</taxon>
        <taxon>Rhizodiscina</taxon>
    </lineage>
</organism>
<dbReference type="PANTHER" id="PTHR47585:SF2">
    <property type="entry name" value="DUF1446 DOMAIN PROTEIN (AFU_ORTHOLOGUE AFUA_6G11420)"/>
    <property type="match status" value="1"/>
</dbReference>
<dbReference type="PANTHER" id="PTHR47585">
    <property type="match status" value="1"/>
</dbReference>
<feature type="region of interest" description="Disordered" evidence="1">
    <location>
        <begin position="1"/>
        <end position="32"/>
    </location>
</feature>
<protein>
    <submittedName>
        <fullName evidence="4">DUF1446-domain-containing protein</fullName>
    </submittedName>
</protein>
<feature type="domain" description="AtuA-like ferredoxin-fold" evidence="3">
    <location>
        <begin position="535"/>
        <end position="623"/>
    </location>
</feature>
<feature type="domain" description="Acyclic terpene utilisation N-terminal" evidence="2">
    <location>
        <begin position="26"/>
        <end position="484"/>
    </location>
</feature>